<sequence length="591" mass="65726">MRRLGLTKVNSRPLLKTVGGRPHAKDDDHEETADIGTEKMTPHEEEDILREPDSSSDSQSPLLSGKSTPSITSHASNIPQTSAGKRRNGPKAFNVPKRGAFEYRKASKEQIKEGDETKENERPSSQFSSGKREVEEAKDIRDEFGFEHTRPKKKPKNGPFINIHAAPPAKTTYGGTNRYGLGIGKGHNAPSKAKSARTKRPQTYGKKNEPPVVHDESDDSDISMMSIEETLGAKPPKSKKKQSRLQSKDTSGNTESSTSRTSSRVKSKRDHGESDASGSSSADIRKAALSCSAAESVKPQRPNLLEQLSSYGHSITSRNNRSSAPSNGSLPNLDPNSSGSSSPLSSISNEPQPPQESVQDLQKYLADLKPTSSADDRCPVCHEAVDERLRWEFQRTHPKMNVRDQSLFCREHKKRKAQEQYEERGYPQIDWGALDRRIKKCHPRLEAVLKDTTEEPSYFRQLHAEKVKLGEDRTLLTTLSKGNIMTSTTGYYGSRGARAMMEAITREFAEQIRECMVKDKVVSFGGIGNFVQKVLVPELSVRLMMEDLGVEEERAREVLGESGGIGELVNEEVEDEVRLVEQEQEKNEDDL</sequence>
<keyword evidence="7" id="KW-0539">Nucleus</keyword>
<feature type="compositionally biased region" description="Low complexity" evidence="8">
    <location>
        <begin position="329"/>
        <end position="349"/>
    </location>
</feature>
<proteinExistence type="inferred from homology"/>
<comment type="similarity">
    <text evidence="4">Belongs to the RTC4 family.</text>
</comment>
<dbReference type="InterPro" id="IPR028094">
    <property type="entry name" value="RTC4_C"/>
</dbReference>
<evidence type="ECO:0000256" key="3">
    <source>
        <dbReference type="ARBA" id="ARBA00004496"/>
    </source>
</evidence>
<evidence type="ECO:0000256" key="1">
    <source>
        <dbReference type="ARBA" id="ARBA00002738"/>
    </source>
</evidence>
<dbReference type="GO" id="GO:0005737">
    <property type="term" value="C:cytoplasm"/>
    <property type="evidence" value="ECO:0007669"/>
    <property type="project" value="UniProtKB-SubCell"/>
</dbReference>
<comment type="function">
    <text evidence="1">May be involved in a process influencing telomere capping.</text>
</comment>
<dbReference type="OrthoDB" id="128308at2759"/>
<reference evidence="10" key="1">
    <citation type="journal article" date="2020" name="Stud. Mycol.">
        <title>101 Dothideomycetes genomes: a test case for predicting lifestyles and emergence of pathogens.</title>
        <authorList>
            <person name="Haridas S."/>
            <person name="Albert R."/>
            <person name="Binder M."/>
            <person name="Bloem J."/>
            <person name="Labutti K."/>
            <person name="Salamov A."/>
            <person name="Andreopoulos B."/>
            <person name="Baker S."/>
            <person name="Barry K."/>
            <person name="Bills G."/>
            <person name="Bluhm B."/>
            <person name="Cannon C."/>
            <person name="Castanera R."/>
            <person name="Culley D."/>
            <person name="Daum C."/>
            <person name="Ezra D."/>
            <person name="Gonzalez J."/>
            <person name="Henrissat B."/>
            <person name="Kuo A."/>
            <person name="Liang C."/>
            <person name="Lipzen A."/>
            <person name="Lutzoni F."/>
            <person name="Magnuson J."/>
            <person name="Mondo S."/>
            <person name="Nolan M."/>
            <person name="Ohm R."/>
            <person name="Pangilinan J."/>
            <person name="Park H.-J."/>
            <person name="Ramirez L."/>
            <person name="Alfaro M."/>
            <person name="Sun H."/>
            <person name="Tritt A."/>
            <person name="Yoshinaga Y."/>
            <person name="Zwiers L.-H."/>
            <person name="Turgeon B."/>
            <person name="Goodwin S."/>
            <person name="Spatafora J."/>
            <person name="Crous P."/>
            <person name="Grigoriev I."/>
        </authorList>
    </citation>
    <scope>NUCLEOTIDE SEQUENCE</scope>
    <source>
        <strain evidence="10">CBS 207.26</strain>
    </source>
</reference>
<dbReference type="InterPro" id="IPR039024">
    <property type="entry name" value="RTC4"/>
</dbReference>
<feature type="compositionally biased region" description="Basic and acidic residues" evidence="8">
    <location>
        <begin position="206"/>
        <end position="215"/>
    </location>
</feature>
<evidence type="ECO:0000313" key="11">
    <source>
        <dbReference type="Proteomes" id="UP000800200"/>
    </source>
</evidence>
<dbReference type="PANTHER" id="PTHR41391">
    <property type="entry name" value="RESTRICTION OF TELOMERE CAPPING PROTEIN 4"/>
    <property type="match status" value="1"/>
</dbReference>
<protein>
    <recommendedName>
        <fullName evidence="5">Restriction of telomere capping protein 4</fullName>
    </recommendedName>
</protein>
<feature type="compositionally biased region" description="Low complexity" evidence="8">
    <location>
        <begin position="55"/>
        <end position="64"/>
    </location>
</feature>
<gene>
    <name evidence="10" type="ORF">K469DRAFT_629717</name>
</gene>
<evidence type="ECO:0000256" key="6">
    <source>
        <dbReference type="ARBA" id="ARBA00022490"/>
    </source>
</evidence>
<evidence type="ECO:0000256" key="4">
    <source>
        <dbReference type="ARBA" id="ARBA00009461"/>
    </source>
</evidence>
<evidence type="ECO:0000259" key="9">
    <source>
        <dbReference type="SMART" id="SM01312"/>
    </source>
</evidence>
<comment type="subcellular location">
    <subcellularLocation>
        <location evidence="3">Cytoplasm</location>
    </subcellularLocation>
    <subcellularLocation>
        <location evidence="2">Nucleus</location>
    </subcellularLocation>
</comment>
<name>A0A6A6E4W5_9PEZI</name>
<dbReference type="Pfam" id="PF14474">
    <property type="entry name" value="RTC4"/>
    <property type="match status" value="1"/>
</dbReference>
<feature type="compositionally biased region" description="Basic and acidic residues" evidence="8">
    <location>
        <begin position="99"/>
        <end position="122"/>
    </location>
</feature>
<feature type="region of interest" description="Disordered" evidence="8">
    <location>
        <begin position="1"/>
        <end position="359"/>
    </location>
</feature>
<evidence type="ECO:0000313" key="10">
    <source>
        <dbReference type="EMBL" id="KAF2186951.1"/>
    </source>
</evidence>
<keyword evidence="6" id="KW-0963">Cytoplasm</keyword>
<dbReference type="Proteomes" id="UP000800200">
    <property type="component" value="Unassembled WGS sequence"/>
</dbReference>
<accession>A0A6A6E4W5</accession>
<dbReference type="SMART" id="SM01312">
    <property type="entry name" value="RTC4"/>
    <property type="match status" value="1"/>
</dbReference>
<organism evidence="10 11">
    <name type="scientific">Zopfia rhizophila CBS 207.26</name>
    <dbReference type="NCBI Taxonomy" id="1314779"/>
    <lineage>
        <taxon>Eukaryota</taxon>
        <taxon>Fungi</taxon>
        <taxon>Dikarya</taxon>
        <taxon>Ascomycota</taxon>
        <taxon>Pezizomycotina</taxon>
        <taxon>Dothideomycetes</taxon>
        <taxon>Dothideomycetes incertae sedis</taxon>
        <taxon>Zopfiaceae</taxon>
        <taxon>Zopfia</taxon>
    </lineage>
</organism>
<dbReference type="GO" id="GO:0005634">
    <property type="term" value="C:nucleus"/>
    <property type="evidence" value="ECO:0007669"/>
    <property type="project" value="UniProtKB-SubCell"/>
</dbReference>
<feature type="domain" description="Restriction of telomere capping protein 4 C-terminal" evidence="9">
    <location>
        <begin position="448"/>
        <end position="572"/>
    </location>
</feature>
<feature type="compositionally biased region" description="Polar residues" evidence="8">
    <location>
        <begin position="65"/>
        <end position="83"/>
    </location>
</feature>
<dbReference type="PANTHER" id="PTHR41391:SF1">
    <property type="entry name" value="RESTRICTION OF TELOMERE CAPPING PROTEIN 4"/>
    <property type="match status" value="1"/>
</dbReference>
<feature type="compositionally biased region" description="Basic and acidic residues" evidence="8">
    <location>
        <begin position="130"/>
        <end position="149"/>
    </location>
</feature>
<dbReference type="AlphaFoldDB" id="A0A6A6E4W5"/>
<dbReference type="EMBL" id="ML994628">
    <property type="protein sequence ID" value="KAF2186951.1"/>
    <property type="molecule type" value="Genomic_DNA"/>
</dbReference>
<feature type="compositionally biased region" description="Basic and acidic residues" evidence="8">
    <location>
        <begin position="36"/>
        <end position="53"/>
    </location>
</feature>
<evidence type="ECO:0000256" key="5">
    <source>
        <dbReference type="ARBA" id="ARBA00015162"/>
    </source>
</evidence>
<evidence type="ECO:0000256" key="8">
    <source>
        <dbReference type="SAM" id="MobiDB-lite"/>
    </source>
</evidence>
<feature type="compositionally biased region" description="Polar residues" evidence="8">
    <location>
        <begin position="306"/>
        <end position="328"/>
    </location>
</feature>
<evidence type="ECO:0000256" key="2">
    <source>
        <dbReference type="ARBA" id="ARBA00004123"/>
    </source>
</evidence>
<keyword evidence="11" id="KW-1185">Reference proteome</keyword>
<evidence type="ECO:0000256" key="7">
    <source>
        <dbReference type="ARBA" id="ARBA00023242"/>
    </source>
</evidence>